<protein>
    <submittedName>
        <fullName evidence="3">Uncharacterized protein</fullName>
    </submittedName>
</protein>
<evidence type="ECO:0000313" key="3">
    <source>
        <dbReference type="EMBL" id="SEB96363.1"/>
    </source>
</evidence>
<name>A0A1H4NM82_9FLAO</name>
<dbReference type="Pfam" id="PF24880">
    <property type="entry name" value="DUF7738"/>
    <property type="match status" value="1"/>
</dbReference>
<dbReference type="InterPro" id="IPR056640">
    <property type="entry name" value="DUF7738"/>
</dbReference>
<accession>A0A1H4NM82</accession>
<dbReference type="RefSeq" id="WP_074672361.1">
    <property type="nucleotide sequence ID" value="NZ_FNTB01000001.1"/>
</dbReference>
<dbReference type="Pfam" id="PF21832">
    <property type="entry name" value="DUF6892"/>
    <property type="match status" value="1"/>
</dbReference>
<dbReference type="InterPro" id="IPR054187">
    <property type="entry name" value="DUF6892"/>
</dbReference>
<reference evidence="3 4" key="1">
    <citation type="submission" date="2016-10" db="EMBL/GenBank/DDBJ databases">
        <authorList>
            <person name="de Groot N.N."/>
        </authorList>
    </citation>
    <scope>NUCLEOTIDE SEQUENCE [LARGE SCALE GENOMIC DNA]</scope>
    <source>
        <strain evidence="3 4">MAR_2009_71</strain>
    </source>
</reference>
<gene>
    <name evidence="3" type="ORF">SAMN05192540_2001</name>
</gene>
<dbReference type="OrthoDB" id="355909at2"/>
<proteinExistence type="predicted"/>
<feature type="domain" description="DUF7738" evidence="2">
    <location>
        <begin position="3"/>
        <end position="103"/>
    </location>
</feature>
<evidence type="ECO:0000259" key="1">
    <source>
        <dbReference type="Pfam" id="PF21832"/>
    </source>
</evidence>
<dbReference type="AlphaFoldDB" id="A0A1H4NM82"/>
<dbReference type="Proteomes" id="UP000183038">
    <property type="component" value="Unassembled WGS sequence"/>
</dbReference>
<feature type="domain" description="DUF6892" evidence="1">
    <location>
        <begin position="165"/>
        <end position="297"/>
    </location>
</feature>
<organism evidence="3 4">
    <name type="scientific">Maribacter dokdonensis</name>
    <dbReference type="NCBI Taxonomy" id="320912"/>
    <lineage>
        <taxon>Bacteria</taxon>
        <taxon>Pseudomonadati</taxon>
        <taxon>Bacteroidota</taxon>
        <taxon>Flavobacteriia</taxon>
        <taxon>Flavobacteriales</taxon>
        <taxon>Flavobacteriaceae</taxon>
        <taxon>Maribacter</taxon>
    </lineage>
</organism>
<evidence type="ECO:0000313" key="4">
    <source>
        <dbReference type="Proteomes" id="UP000183038"/>
    </source>
</evidence>
<evidence type="ECO:0000259" key="2">
    <source>
        <dbReference type="Pfam" id="PF24880"/>
    </source>
</evidence>
<dbReference type="EMBL" id="FNTB01000001">
    <property type="protein sequence ID" value="SEB96363.1"/>
    <property type="molecule type" value="Genomic_DNA"/>
</dbReference>
<sequence length="301" mass="34488">MVNIEFSSDSFQINSVAVQFPVSIGALKEIITPECREHKGKNNTLFVWDDLGIIAYTSNGELVNSLGFELEISTYKFSPKAIFSGTFTFNGEDIIEYYKTHENEREKTFKGDDSGALVQNGLSAWFSVKNELVRAIEVSAHKPYVRGEGIPADKYTIKPIDEEEIEFADFGFKLSIIEELMYIKGLLKPKFDLYEFADWYKDREIDIEEEGYDPIDEVTQYFKKLPIPKRLAPEITEIYQDGGNDIYMNLSPFSGGAVEFWDIERSDDIKHFPNLKKATLCYAKEHICDELIILGVDAEWI</sequence>